<feature type="region of interest" description="Disordered" evidence="5">
    <location>
        <begin position="1173"/>
        <end position="1198"/>
    </location>
</feature>
<dbReference type="Ensembl" id="ENSCCRT00000178527.1">
    <property type="protein sequence ID" value="ENSCCRP00000150023.1"/>
    <property type="gene ID" value="ENSCCRG00000079130.1"/>
</dbReference>
<proteinExistence type="predicted"/>
<dbReference type="Gene3D" id="2.30.42.10">
    <property type="match status" value="1"/>
</dbReference>
<feature type="compositionally biased region" description="Basic and acidic residues" evidence="5">
    <location>
        <begin position="1055"/>
        <end position="1066"/>
    </location>
</feature>
<evidence type="ECO:0000256" key="4">
    <source>
        <dbReference type="SAM" id="Coils"/>
    </source>
</evidence>
<dbReference type="Pfam" id="PF02145">
    <property type="entry name" value="Rap_GAP"/>
    <property type="match status" value="1"/>
</dbReference>
<feature type="region of interest" description="Disordered" evidence="5">
    <location>
        <begin position="1015"/>
        <end position="1131"/>
    </location>
</feature>
<reference evidence="8" key="2">
    <citation type="submission" date="2025-09" db="UniProtKB">
        <authorList>
            <consortium name="Ensembl"/>
        </authorList>
    </citation>
    <scope>IDENTIFICATION</scope>
</reference>
<dbReference type="GO" id="GO:0005096">
    <property type="term" value="F:GTPase activator activity"/>
    <property type="evidence" value="ECO:0007669"/>
    <property type="project" value="UniProtKB-KW"/>
</dbReference>
<feature type="domain" description="Rap-GAP" evidence="6">
    <location>
        <begin position="560"/>
        <end position="777"/>
    </location>
</feature>
<dbReference type="InterPro" id="IPR050989">
    <property type="entry name" value="Rap1_Ran_GAP"/>
</dbReference>
<keyword evidence="3 4" id="KW-0175">Coiled coil</keyword>
<evidence type="ECO:0000256" key="2">
    <source>
        <dbReference type="ARBA" id="ARBA00022553"/>
    </source>
</evidence>
<dbReference type="SMART" id="SM00228">
    <property type="entry name" value="PDZ"/>
    <property type="match status" value="1"/>
</dbReference>
<feature type="compositionally biased region" description="Low complexity" evidence="5">
    <location>
        <begin position="1104"/>
        <end position="1119"/>
    </location>
</feature>
<dbReference type="Pfam" id="PF11881">
    <property type="entry name" value="SPAR_C"/>
    <property type="match status" value="1"/>
</dbReference>
<dbReference type="InterPro" id="IPR035974">
    <property type="entry name" value="Rap/Ran-GAP_sf"/>
</dbReference>
<name>A0A9J8AZN4_CYPCA</name>
<dbReference type="GeneTree" id="ENSGT00940000157388"/>
<dbReference type="SUPFAM" id="SSF50156">
    <property type="entry name" value="PDZ domain-like"/>
    <property type="match status" value="1"/>
</dbReference>
<evidence type="ECO:0000259" key="6">
    <source>
        <dbReference type="PROSITE" id="PS50085"/>
    </source>
</evidence>
<dbReference type="PANTHER" id="PTHR15711:SF7">
    <property type="entry name" value="SIGNAL-INDUCED PROLIFERATION-ASSOCIATED 1-LIKE PROTEIN 2"/>
    <property type="match status" value="1"/>
</dbReference>
<keyword evidence="1" id="KW-0343">GTPase activation</keyword>
<dbReference type="PROSITE" id="PS50085">
    <property type="entry name" value="RAPGAP"/>
    <property type="match status" value="1"/>
</dbReference>
<dbReference type="GO" id="GO:0051056">
    <property type="term" value="P:regulation of small GTPase mediated signal transduction"/>
    <property type="evidence" value="ECO:0007669"/>
    <property type="project" value="InterPro"/>
</dbReference>
<feature type="compositionally biased region" description="Polar residues" evidence="5">
    <location>
        <begin position="1041"/>
        <end position="1054"/>
    </location>
</feature>
<dbReference type="InterPro" id="IPR021818">
    <property type="entry name" value="SIPA1L_C"/>
</dbReference>
<organism evidence="8 9">
    <name type="scientific">Cyprinus carpio carpio</name>
    <dbReference type="NCBI Taxonomy" id="630221"/>
    <lineage>
        <taxon>Eukaryota</taxon>
        <taxon>Metazoa</taxon>
        <taxon>Chordata</taxon>
        <taxon>Craniata</taxon>
        <taxon>Vertebrata</taxon>
        <taxon>Euteleostomi</taxon>
        <taxon>Actinopterygii</taxon>
        <taxon>Neopterygii</taxon>
        <taxon>Teleostei</taxon>
        <taxon>Ostariophysi</taxon>
        <taxon>Cypriniformes</taxon>
        <taxon>Cyprinidae</taxon>
        <taxon>Cyprininae</taxon>
        <taxon>Cyprinus</taxon>
    </lineage>
</organism>
<keyword evidence="9" id="KW-1185">Reference proteome</keyword>
<feature type="coiled-coil region" evidence="4">
    <location>
        <begin position="1458"/>
        <end position="1506"/>
    </location>
</feature>
<feature type="region of interest" description="Disordered" evidence="5">
    <location>
        <begin position="314"/>
        <end position="364"/>
    </location>
</feature>
<feature type="region of interest" description="Disordered" evidence="5">
    <location>
        <begin position="1"/>
        <end position="45"/>
    </location>
</feature>
<dbReference type="Proteomes" id="UP001108240">
    <property type="component" value="Unplaced"/>
</dbReference>
<dbReference type="Gene3D" id="6.10.140.210">
    <property type="match status" value="1"/>
</dbReference>
<dbReference type="FunFam" id="3.40.50.11210:FF:000002">
    <property type="entry name" value="Signal-induced proliferation-associated 1-like protein 1"/>
    <property type="match status" value="1"/>
</dbReference>
<dbReference type="PANTHER" id="PTHR15711">
    <property type="entry name" value="RAP GTPASE-ACTIVATING PROTEIN"/>
    <property type="match status" value="1"/>
</dbReference>
<dbReference type="PROSITE" id="PS50106">
    <property type="entry name" value="PDZ"/>
    <property type="match status" value="1"/>
</dbReference>
<feature type="compositionally biased region" description="Basic and acidic residues" evidence="5">
    <location>
        <begin position="1251"/>
        <end position="1261"/>
    </location>
</feature>
<evidence type="ECO:0000313" key="9">
    <source>
        <dbReference type="Proteomes" id="UP001108240"/>
    </source>
</evidence>
<feature type="compositionally biased region" description="Basic and acidic residues" evidence="5">
    <location>
        <begin position="347"/>
        <end position="357"/>
    </location>
</feature>
<feature type="region of interest" description="Disordered" evidence="5">
    <location>
        <begin position="1238"/>
        <end position="1300"/>
    </location>
</feature>
<feature type="domain" description="PDZ" evidence="7">
    <location>
        <begin position="915"/>
        <end position="991"/>
    </location>
</feature>
<evidence type="ECO:0000256" key="3">
    <source>
        <dbReference type="ARBA" id="ARBA00023054"/>
    </source>
</evidence>
<dbReference type="InterPro" id="IPR036034">
    <property type="entry name" value="PDZ_sf"/>
</dbReference>
<dbReference type="SUPFAM" id="SSF111347">
    <property type="entry name" value="Rap/Ran-GAP"/>
    <property type="match status" value="1"/>
</dbReference>
<dbReference type="Pfam" id="PF21022">
    <property type="entry name" value="Rap-GAP_dimer"/>
    <property type="match status" value="1"/>
</dbReference>
<dbReference type="InterPro" id="IPR001478">
    <property type="entry name" value="PDZ"/>
</dbReference>
<dbReference type="InterPro" id="IPR000331">
    <property type="entry name" value="Rap/Ran_GAP_dom"/>
</dbReference>
<evidence type="ECO:0000256" key="1">
    <source>
        <dbReference type="ARBA" id="ARBA00022468"/>
    </source>
</evidence>
<sequence length="1522" mass="168089">MQSSEELFNRKLKALNGSMGHPAGNTQGKLDGGGKTNGTPAMPKMGVRARVTDWPPKKEGWGPNYETVITAFQNGQPDQSVEITDLGEAPLEPDYSDTKYSLSDLLSRSPLKGLHPIRQRSNSDVTISDIDAEDIMDQNAVNPNTGASLHREYGSTSSIDRQGLGNDGFFTMLRGYRIDSLDHRSAPPAGFPELLRYDTTLSPSLQTAAQIARGEIVHISGYDYVDSSFLYSREREKSFMHRLKSESSETSLFRKLRTIKSENDGLRLSTEQDDRRPLSFQKCFAHYDVQSILFNISEAVANRVSLSQRKNTTTGASAASQYQVPGGGQVAGNTTGPASMFESPLGSREDLNPKENLDADEGDGKSNGLVLSCPHFRNEIGGEGERRISLSRANNATYSAGGENCSFESSLSSHCTNAGVSVLEVPRESQPIHREKVKRYIIEHIDLGAYYYHKYFYGREHQNYFGVDENLGPVAISVRREKLDDGKDKEAAQYNYRVTFRTSQLTTLRGAILEDAVPSTARHGTARGLPLKEVLEYVVPELNIQCLRLAISSPRVPEQLLKLDEQGLSFQHKVGVLYCKAGQSTEEEMYNNENAGPALDEFLDLLGQRVRLKGFTKYRAQLDNKTDSTGSHSLYTTYKDYELMFHVSTLLPYTPNNRQQLLRKRHIGNDIVTIVFQEPGALPFTPKNIRSHFQHVFVIIKVHNPCTENVCYSVAVSRSKDVPPFGPPIPKGVTFPKSAVFRDFLLAKVINGENAAHKSEKFRAMATRTRQEYLKDLAENFVSTTTVDSAVKFSFITLGAKKKERVKPRKDAHLLSIGAVTWSVVARDFGQSADVECLLGISNEFIVLIEEESKNVIFNCSCRDVIGWSSGVMSIKIFYERGECVMFSAHDNCGEDIREIVQRLEMVTRGCETTEMTLRRNGLGQLGFHVNFEGIVADVEPFGYAWKAGLRQGSRLVEICKVAVATLTHEQMIDLLRTSISVKVVIIQPYEDGAPRRGCSELYRIPMVEYKNTTWHRVPTGGQPLPRGSPTQGPDRMPCQQILQHAQTAIPRSTSFDRKSVQDVEKPPISSCSKGDASQHYRSSPSNQSSSSDPGPCGGDKNSSHSSSNTLSSNASSSNSDEKHFGSGDLMDPEMLGLTYIKGASTDSGIDTAPCSMTPGVAGASVSRVMLQGRGVSDPGHPWTPELTEEGSTEEDHSRLYLPQSYAAALATGHAPADTSMGDLSEISSHSSVCGSVSRRQLNAAEPSCRLQDRGRDKLKDGGLQPNMSKEEYMKMMLPESPPGESGHRKASAAGSLSPRRSLYRTLSDESVCSNRKGSSYASSRSSMLDQALPNDILFSSTPPYHCTLPPRISLSQPASNLKNEFWFSDGSLADRSKFSDPGLMPLPDTATGLDWSHLVDAARAFEDQRVASFCTMTDMQRAEALQISRELTRRVAAAEGAALEAGDTSPATLTGKVNQLEVILRQLQYDLKKEKEDKAILQVEVQHLRQDNMRLQEESQTAAAQLRKFTQWFFHTIDKKP</sequence>
<evidence type="ECO:0000259" key="7">
    <source>
        <dbReference type="PROSITE" id="PS50106"/>
    </source>
</evidence>
<feature type="compositionally biased region" description="Low complexity" evidence="5">
    <location>
        <begin position="1083"/>
        <end position="1092"/>
    </location>
</feature>
<feature type="compositionally biased region" description="Polar residues" evidence="5">
    <location>
        <begin position="314"/>
        <end position="323"/>
    </location>
</feature>
<dbReference type="Gene3D" id="3.40.50.11210">
    <property type="entry name" value="Rap/Ran-GAP"/>
    <property type="match status" value="1"/>
</dbReference>
<dbReference type="CDD" id="cd06745">
    <property type="entry name" value="PDZ_SIPA1-like"/>
    <property type="match status" value="1"/>
</dbReference>
<protein>
    <submittedName>
        <fullName evidence="8">Signal induced proliferation associated 1 like 2</fullName>
    </submittedName>
</protein>
<reference evidence="8" key="1">
    <citation type="submission" date="2025-08" db="UniProtKB">
        <authorList>
            <consortium name="Ensembl"/>
        </authorList>
    </citation>
    <scope>IDENTIFICATION</scope>
</reference>
<dbReference type="GO" id="GO:0005737">
    <property type="term" value="C:cytoplasm"/>
    <property type="evidence" value="ECO:0007669"/>
    <property type="project" value="TreeGrafter"/>
</dbReference>
<evidence type="ECO:0000256" key="5">
    <source>
        <dbReference type="SAM" id="MobiDB-lite"/>
    </source>
</evidence>
<accession>A0A9J8AZN4</accession>
<keyword evidence="2" id="KW-0597">Phosphoprotein</keyword>
<evidence type="ECO:0000313" key="8">
    <source>
        <dbReference type="Ensembl" id="ENSCCRP00000150023.1"/>
    </source>
</evidence>
<dbReference type="Pfam" id="PF00595">
    <property type="entry name" value="PDZ"/>
    <property type="match status" value="1"/>
</dbReference>